<dbReference type="InterPro" id="IPR050463">
    <property type="entry name" value="Gfo/Idh/MocA_oxidrdct_glycsds"/>
</dbReference>
<dbReference type="OrthoDB" id="9813657at2"/>
<dbReference type="PANTHER" id="PTHR43818:SF7">
    <property type="entry name" value="DEHYDROGENASE"/>
    <property type="match status" value="1"/>
</dbReference>
<dbReference type="GO" id="GO:0050022">
    <property type="term" value="F:L-arabinose 1-dehydrogenase (NAD+) activity"/>
    <property type="evidence" value="ECO:0007669"/>
    <property type="project" value="UniProtKB-EC"/>
</dbReference>
<organism evidence="2 3">
    <name type="scientific">Pelagimonas phthalicica</name>
    <dbReference type="NCBI Taxonomy" id="1037362"/>
    <lineage>
        <taxon>Bacteria</taxon>
        <taxon>Pseudomonadati</taxon>
        <taxon>Pseudomonadota</taxon>
        <taxon>Alphaproteobacteria</taxon>
        <taxon>Rhodobacterales</taxon>
        <taxon>Roseobacteraceae</taxon>
        <taxon>Pelagimonas</taxon>
    </lineage>
</organism>
<evidence type="ECO:0000313" key="3">
    <source>
        <dbReference type="Proteomes" id="UP000225972"/>
    </source>
</evidence>
<dbReference type="Proteomes" id="UP000225972">
    <property type="component" value="Unassembled WGS sequence"/>
</dbReference>
<dbReference type="InterPro" id="IPR036291">
    <property type="entry name" value="NAD(P)-bd_dom_sf"/>
</dbReference>
<accession>A0A238JGA9</accession>
<evidence type="ECO:0000313" key="2">
    <source>
        <dbReference type="EMBL" id="SMX29234.1"/>
    </source>
</evidence>
<feature type="domain" description="Gfo/Idh/MocA-like oxidoreductase N-terminal" evidence="1">
    <location>
        <begin position="3"/>
        <end position="111"/>
    </location>
</feature>
<evidence type="ECO:0000259" key="1">
    <source>
        <dbReference type="Pfam" id="PF01408"/>
    </source>
</evidence>
<proteinExistence type="predicted"/>
<dbReference type="GO" id="GO:0000166">
    <property type="term" value="F:nucleotide binding"/>
    <property type="evidence" value="ECO:0007669"/>
    <property type="project" value="InterPro"/>
</dbReference>
<dbReference type="AlphaFoldDB" id="A0A238JGA9"/>
<protein>
    <submittedName>
        <fullName evidence="2">L-arabinose 1-dehydrogenase</fullName>
        <ecNumber evidence="2">1.1.1.46</ecNumber>
    </submittedName>
</protein>
<name>A0A238JGA9_9RHOB</name>
<dbReference type="InterPro" id="IPR000683">
    <property type="entry name" value="Gfo/Idh/MocA-like_OxRdtase_N"/>
</dbReference>
<gene>
    <name evidence="2" type="primary">araA_2</name>
    <name evidence="2" type="ORF">TRP8649_03367</name>
</gene>
<dbReference type="Gene3D" id="3.30.360.10">
    <property type="entry name" value="Dihydrodipicolinate Reductase, domain 2"/>
    <property type="match status" value="1"/>
</dbReference>
<reference evidence="3" key="1">
    <citation type="submission" date="2017-05" db="EMBL/GenBank/DDBJ databases">
        <authorList>
            <person name="Rodrigo-Torres L."/>
            <person name="Arahal R. D."/>
            <person name="Lucena T."/>
        </authorList>
    </citation>
    <scope>NUCLEOTIDE SEQUENCE [LARGE SCALE GENOMIC DNA]</scope>
    <source>
        <strain evidence="3">CECT 8649</strain>
    </source>
</reference>
<dbReference type="EMBL" id="FXXP01000002">
    <property type="protein sequence ID" value="SMX29234.1"/>
    <property type="molecule type" value="Genomic_DNA"/>
</dbReference>
<sequence>MDLALVGIGKIARDQHVPSLDASPDWKLAATISRHGSVDGVEQFTSFEQFLDARQDIRVVSLCLPPVPRFDYAVQAIATGRHVMLEKPPGASVAECQKLLAMARAQGVALYATWHSREAAMVDAARDWLAGQKLRKLTVTWQEDVRRWHPGQDWIWEPGGLGVFDPGINALSIVTKLLPDALHLSAAELITPENRQCPIAAKLRFAHPHGADIRADFDWRKEGDQIWRIEAETDSGRMTLDAGGAQLSINGVPQQSDSAALSGEYPRLYARFAELVASGSCDVDLAPLRHVADAFMIGRREITAPFHE</sequence>
<dbReference type="SUPFAM" id="SSF51735">
    <property type="entry name" value="NAD(P)-binding Rossmann-fold domains"/>
    <property type="match status" value="1"/>
</dbReference>
<dbReference type="Gene3D" id="3.40.50.720">
    <property type="entry name" value="NAD(P)-binding Rossmann-like Domain"/>
    <property type="match status" value="1"/>
</dbReference>
<dbReference type="EC" id="1.1.1.46" evidence="2"/>
<dbReference type="Pfam" id="PF01408">
    <property type="entry name" value="GFO_IDH_MocA"/>
    <property type="match status" value="1"/>
</dbReference>
<keyword evidence="2" id="KW-0560">Oxidoreductase</keyword>
<dbReference type="RefSeq" id="WP_099247104.1">
    <property type="nucleotide sequence ID" value="NZ_FXXP01000002.1"/>
</dbReference>
<dbReference type="PANTHER" id="PTHR43818">
    <property type="entry name" value="BCDNA.GH03377"/>
    <property type="match status" value="1"/>
</dbReference>
<keyword evidence="3" id="KW-1185">Reference proteome</keyword>